<feature type="signal peptide" evidence="1">
    <location>
        <begin position="1"/>
        <end position="27"/>
    </location>
</feature>
<keyword evidence="4" id="KW-1185">Reference proteome</keyword>
<dbReference type="Pfam" id="PF00553">
    <property type="entry name" value="CBM_2"/>
    <property type="match status" value="1"/>
</dbReference>
<evidence type="ECO:0000259" key="2">
    <source>
        <dbReference type="PROSITE" id="PS51173"/>
    </source>
</evidence>
<dbReference type="PROSITE" id="PS51173">
    <property type="entry name" value="CBM2"/>
    <property type="match status" value="1"/>
</dbReference>
<dbReference type="RefSeq" id="WP_344936443.1">
    <property type="nucleotide sequence ID" value="NZ_BAAAZR010000002.1"/>
</dbReference>
<dbReference type="Gene3D" id="2.60.40.10">
    <property type="entry name" value="Immunoglobulins"/>
    <property type="match status" value="1"/>
</dbReference>
<feature type="domain" description="CBM2" evidence="2">
    <location>
        <begin position="172"/>
        <end position="280"/>
    </location>
</feature>
<feature type="chain" id="PRO_5045904657" description="CBM2 domain-containing protein" evidence="1">
    <location>
        <begin position="28"/>
        <end position="280"/>
    </location>
</feature>
<dbReference type="EMBL" id="BAAAZR010000002">
    <property type="protein sequence ID" value="GAA3798438.1"/>
    <property type="molecule type" value="Genomic_DNA"/>
</dbReference>
<dbReference type="InterPro" id="IPR008965">
    <property type="entry name" value="CBM2/CBM3_carb-bd_dom_sf"/>
</dbReference>
<proteinExistence type="predicted"/>
<evidence type="ECO:0000313" key="3">
    <source>
        <dbReference type="EMBL" id="GAA3798438.1"/>
    </source>
</evidence>
<name>A0ABP7HQ94_9ACTN</name>
<organism evidence="3 4">
    <name type="scientific">Sphaerisporangium flaviroseum</name>
    <dbReference type="NCBI Taxonomy" id="509199"/>
    <lineage>
        <taxon>Bacteria</taxon>
        <taxon>Bacillati</taxon>
        <taxon>Actinomycetota</taxon>
        <taxon>Actinomycetes</taxon>
        <taxon>Streptosporangiales</taxon>
        <taxon>Streptosporangiaceae</taxon>
        <taxon>Sphaerisporangium</taxon>
    </lineage>
</organism>
<dbReference type="InterPro" id="IPR012291">
    <property type="entry name" value="CBM2_carb-bd_dom_sf"/>
</dbReference>
<keyword evidence="1" id="KW-0732">Signal</keyword>
<sequence length="280" mass="29266">MNRRWAVSWAAAALVAAAFIIPVAASASSADLSGSPAAGTPAPSSSLLWPCYDPKTYPPSMPPPTPPTAPGTPEVVQVVNVYVHLRWAAATDPDGLACYQVYEDSNGTKIKVGTFGPDVTDGTFTVNWPSGHTPSRVASLYIVAVDRWGAVSPPSGTINVTIYNDLPPPPPSPTPSVACHVTYSSYTWFGGMTSSVSINNTGAIPINGWRLTFAFPDPGQKLSNGWTADWSQTGSTVAATSLTWNRQIPPGDAVTIGFNGTNKGANPAPTTFQVNGSTCR</sequence>
<evidence type="ECO:0000313" key="4">
    <source>
        <dbReference type="Proteomes" id="UP001500888"/>
    </source>
</evidence>
<dbReference type="Gene3D" id="2.60.40.290">
    <property type="match status" value="1"/>
</dbReference>
<evidence type="ECO:0000256" key="1">
    <source>
        <dbReference type="SAM" id="SignalP"/>
    </source>
</evidence>
<protein>
    <recommendedName>
        <fullName evidence="2">CBM2 domain-containing protein</fullName>
    </recommendedName>
</protein>
<comment type="caution">
    <text evidence="3">The sequence shown here is derived from an EMBL/GenBank/DDBJ whole genome shotgun (WGS) entry which is preliminary data.</text>
</comment>
<dbReference type="SUPFAM" id="SSF49384">
    <property type="entry name" value="Carbohydrate-binding domain"/>
    <property type="match status" value="1"/>
</dbReference>
<reference evidence="4" key="1">
    <citation type="journal article" date="2019" name="Int. J. Syst. Evol. Microbiol.">
        <title>The Global Catalogue of Microorganisms (GCM) 10K type strain sequencing project: providing services to taxonomists for standard genome sequencing and annotation.</title>
        <authorList>
            <consortium name="The Broad Institute Genomics Platform"/>
            <consortium name="The Broad Institute Genome Sequencing Center for Infectious Disease"/>
            <person name="Wu L."/>
            <person name="Ma J."/>
        </authorList>
    </citation>
    <scope>NUCLEOTIDE SEQUENCE [LARGE SCALE GENOMIC DNA]</scope>
    <source>
        <strain evidence="4">JCM 16908</strain>
    </source>
</reference>
<dbReference type="InterPro" id="IPR001919">
    <property type="entry name" value="CBD2"/>
</dbReference>
<gene>
    <name evidence="3" type="ORF">GCM10022226_17220</name>
</gene>
<accession>A0ABP7HQ94</accession>
<dbReference type="InterPro" id="IPR013783">
    <property type="entry name" value="Ig-like_fold"/>
</dbReference>
<dbReference type="SMART" id="SM00637">
    <property type="entry name" value="CBD_II"/>
    <property type="match status" value="1"/>
</dbReference>
<dbReference type="Proteomes" id="UP001500888">
    <property type="component" value="Unassembled WGS sequence"/>
</dbReference>